<name>A0A2H0NJ86_9BACT</name>
<dbReference type="AlphaFoldDB" id="A0A2H0NJ86"/>
<evidence type="ECO:0000256" key="1">
    <source>
        <dbReference type="ARBA" id="ARBA00022801"/>
    </source>
</evidence>
<dbReference type="Gene3D" id="3.40.50.1820">
    <property type="entry name" value="alpha/beta hydrolase"/>
    <property type="match status" value="1"/>
</dbReference>
<reference evidence="3 4" key="1">
    <citation type="submission" date="2017-09" db="EMBL/GenBank/DDBJ databases">
        <title>Depth-based differentiation of microbial function through sediment-hosted aquifers and enrichment of novel symbionts in the deep terrestrial subsurface.</title>
        <authorList>
            <person name="Probst A.J."/>
            <person name="Ladd B."/>
            <person name="Jarett J.K."/>
            <person name="Geller-Mcgrath D.E."/>
            <person name="Sieber C.M."/>
            <person name="Emerson J.B."/>
            <person name="Anantharaman K."/>
            <person name="Thomas B.C."/>
            <person name="Malmstrom R."/>
            <person name="Stieglmeier M."/>
            <person name="Klingl A."/>
            <person name="Woyke T."/>
            <person name="Ryan C.M."/>
            <person name="Banfield J.F."/>
        </authorList>
    </citation>
    <scope>NUCLEOTIDE SEQUENCE [LARGE SCALE GENOMIC DNA]</scope>
    <source>
        <strain evidence="3">CG11_big_fil_rev_8_21_14_0_20_37_11</strain>
    </source>
</reference>
<evidence type="ECO:0000313" key="4">
    <source>
        <dbReference type="Proteomes" id="UP000230707"/>
    </source>
</evidence>
<dbReference type="GO" id="GO:0006508">
    <property type="term" value="P:proteolysis"/>
    <property type="evidence" value="ECO:0007669"/>
    <property type="project" value="InterPro"/>
</dbReference>
<comment type="caution">
    <text evidence="3">The sequence shown here is derived from an EMBL/GenBank/DDBJ whole genome shotgun (WGS) entry which is preliminary data.</text>
</comment>
<dbReference type="PANTHER" id="PTHR22946:SF9">
    <property type="entry name" value="POLYKETIDE TRANSFERASE AF380"/>
    <property type="match status" value="1"/>
</dbReference>
<dbReference type="Proteomes" id="UP000230707">
    <property type="component" value="Unassembled WGS sequence"/>
</dbReference>
<accession>A0A2H0NJ86</accession>
<dbReference type="PANTHER" id="PTHR22946">
    <property type="entry name" value="DIENELACTONE HYDROLASE DOMAIN-CONTAINING PROTEIN-RELATED"/>
    <property type="match status" value="1"/>
</dbReference>
<dbReference type="Pfam" id="PF00326">
    <property type="entry name" value="Peptidase_S9"/>
    <property type="match status" value="1"/>
</dbReference>
<sequence length="303" mass="34078">PTEKPLDKYSISALKKKRFLGSDISLDKILNETKDFSSYLFYYTSEGKKVSGVVNIPKKEGVYPVIIMFRGYVPQEIYQPGVGTIHGGEVLAQNGFITLAPDFLGYGQSASPSANPMEERFETYTTALTLISSAPNLNLALNLIPQNKITADTNKIGIWGHSNGGHIALVVLEATGQKIPTVLWAPVSKPFPYSILYYTDEYDDHGKALRKLISDFEKDYDVESYSLTNYLDLIQAPIELHQGGNDDAVPQEWSDELNQTLKTLNKEITYFTYANEDHNFANGSWSTVIARSMKFYKDEFQRR</sequence>
<dbReference type="EMBL" id="PCWS01000006">
    <property type="protein sequence ID" value="PIR08953.1"/>
    <property type="molecule type" value="Genomic_DNA"/>
</dbReference>
<dbReference type="GO" id="GO:0008236">
    <property type="term" value="F:serine-type peptidase activity"/>
    <property type="evidence" value="ECO:0007669"/>
    <property type="project" value="InterPro"/>
</dbReference>
<dbReference type="InterPro" id="IPR050261">
    <property type="entry name" value="FrsA_esterase"/>
</dbReference>
<organism evidence="3 4">
    <name type="scientific">Candidatus Gottesmanbacteria bacterium CG11_big_fil_rev_8_21_14_0_20_37_11</name>
    <dbReference type="NCBI Taxonomy" id="1974575"/>
    <lineage>
        <taxon>Bacteria</taxon>
        <taxon>Candidatus Gottesmaniibacteriota</taxon>
    </lineage>
</organism>
<evidence type="ECO:0000313" key="3">
    <source>
        <dbReference type="EMBL" id="PIR08953.1"/>
    </source>
</evidence>
<proteinExistence type="predicted"/>
<keyword evidence="1" id="KW-0378">Hydrolase</keyword>
<feature type="non-terminal residue" evidence="3">
    <location>
        <position position="1"/>
    </location>
</feature>
<evidence type="ECO:0000259" key="2">
    <source>
        <dbReference type="Pfam" id="PF00326"/>
    </source>
</evidence>
<dbReference type="InterPro" id="IPR001375">
    <property type="entry name" value="Peptidase_S9_cat"/>
</dbReference>
<gene>
    <name evidence="3" type="ORF">COV53_00240</name>
</gene>
<feature type="domain" description="Peptidase S9 prolyl oligopeptidase catalytic" evidence="2">
    <location>
        <begin position="146"/>
        <end position="301"/>
    </location>
</feature>
<dbReference type="SUPFAM" id="SSF53474">
    <property type="entry name" value="alpha/beta-Hydrolases"/>
    <property type="match status" value="1"/>
</dbReference>
<dbReference type="GO" id="GO:0052689">
    <property type="term" value="F:carboxylic ester hydrolase activity"/>
    <property type="evidence" value="ECO:0007669"/>
    <property type="project" value="UniProtKB-ARBA"/>
</dbReference>
<protein>
    <recommendedName>
        <fullName evidence="2">Peptidase S9 prolyl oligopeptidase catalytic domain-containing protein</fullName>
    </recommendedName>
</protein>
<dbReference type="InterPro" id="IPR029058">
    <property type="entry name" value="AB_hydrolase_fold"/>
</dbReference>